<dbReference type="InterPro" id="IPR036388">
    <property type="entry name" value="WH-like_DNA-bd_sf"/>
</dbReference>
<evidence type="ECO:0000256" key="4">
    <source>
        <dbReference type="ARBA" id="ARBA00023163"/>
    </source>
</evidence>
<dbReference type="GO" id="GO:0006352">
    <property type="term" value="P:DNA-templated transcription initiation"/>
    <property type="evidence" value="ECO:0007669"/>
    <property type="project" value="InterPro"/>
</dbReference>
<comment type="similarity">
    <text evidence="1">Belongs to the sigma-70 factor family. ECF subfamily.</text>
</comment>
<gene>
    <name evidence="7" type="ORF">BC792_10567</name>
</gene>
<keyword evidence="2" id="KW-0805">Transcription regulation</keyword>
<evidence type="ECO:0000256" key="3">
    <source>
        <dbReference type="ARBA" id="ARBA00023082"/>
    </source>
</evidence>
<evidence type="ECO:0000256" key="1">
    <source>
        <dbReference type="ARBA" id="ARBA00010641"/>
    </source>
</evidence>
<dbReference type="InterPro" id="IPR039425">
    <property type="entry name" value="RNA_pol_sigma-70-like"/>
</dbReference>
<dbReference type="PANTHER" id="PTHR43133">
    <property type="entry name" value="RNA POLYMERASE ECF-TYPE SIGMA FACTO"/>
    <property type="match status" value="1"/>
</dbReference>
<organism evidence="7 8">
    <name type="scientific">Sphingobacterium allocomposti</name>
    <dbReference type="NCBI Taxonomy" id="415956"/>
    <lineage>
        <taxon>Bacteria</taxon>
        <taxon>Pseudomonadati</taxon>
        <taxon>Bacteroidota</taxon>
        <taxon>Sphingobacteriia</taxon>
        <taxon>Sphingobacteriales</taxon>
        <taxon>Sphingobacteriaceae</taxon>
        <taxon>Sphingobacterium</taxon>
    </lineage>
</organism>
<evidence type="ECO:0000313" key="8">
    <source>
        <dbReference type="Proteomes" id="UP000325105"/>
    </source>
</evidence>
<name>A0A5S5DNF3_9SPHI</name>
<dbReference type="InterPro" id="IPR013324">
    <property type="entry name" value="RNA_pol_sigma_r3/r4-like"/>
</dbReference>
<dbReference type="PANTHER" id="PTHR43133:SF46">
    <property type="entry name" value="RNA POLYMERASE SIGMA-70 FACTOR ECF SUBFAMILY"/>
    <property type="match status" value="1"/>
</dbReference>
<dbReference type="SUPFAM" id="SSF88659">
    <property type="entry name" value="Sigma3 and sigma4 domains of RNA polymerase sigma factors"/>
    <property type="match status" value="1"/>
</dbReference>
<dbReference type="GO" id="GO:0016987">
    <property type="term" value="F:sigma factor activity"/>
    <property type="evidence" value="ECO:0007669"/>
    <property type="project" value="UniProtKB-KW"/>
</dbReference>
<feature type="domain" description="RNA polymerase sigma-70 region 2" evidence="5">
    <location>
        <begin position="28"/>
        <end position="92"/>
    </location>
</feature>
<dbReference type="InterPro" id="IPR007627">
    <property type="entry name" value="RNA_pol_sigma70_r2"/>
</dbReference>
<proteinExistence type="inferred from homology"/>
<dbReference type="OrthoDB" id="659577at2"/>
<accession>A0A5S5DNF3</accession>
<evidence type="ECO:0000259" key="5">
    <source>
        <dbReference type="Pfam" id="PF04542"/>
    </source>
</evidence>
<protein>
    <submittedName>
        <fullName evidence="7">RNA polymerase sigma-70 factor (ECF subfamily)</fullName>
    </submittedName>
</protein>
<dbReference type="Proteomes" id="UP000325105">
    <property type="component" value="Unassembled WGS sequence"/>
</dbReference>
<feature type="domain" description="RNA polymerase sigma factor 70 region 4 type 2" evidence="6">
    <location>
        <begin position="125"/>
        <end position="174"/>
    </location>
</feature>
<dbReference type="InterPro" id="IPR013249">
    <property type="entry name" value="RNA_pol_sigma70_r4_t2"/>
</dbReference>
<reference evidence="7 8" key="1">
    <citation type="submission" date="2019-07" db="EMBL/GenBank/DDBJ databases">
        <title>Genomic Encyclopedia of Archaeal and Bacterial Type Strains, Phase II (KMG-II): from individual species to whole genera.</title>
        <authorList>
            <person name="Goeker M."/>
        </authorList>
    </citation>
    <scope>NUCLEOTIDE SEQUENCE [LARGE SCALE GENOMIC DNA]</scope>
    <source>
        <strain evidence="7 8">DSM 18850</strain>
    </source>
</reference>
<dbReference type="EMBL" id="VNHX01000005">
    <property type="protein sequence ID" value="TYP96576.1"/>
    <property type="molecule type" value="Genomic_DNA"/>
</dbReference>
<dbReference type="SUPFAM" id="SSF88946">
    <property type="entry name" value="Sigma2 domain of RNA polymerase sigma factors"/>
    <property type="match status" value="1"/>
</dbReference>
<dbReference type="GO" id="GO:0003677">
    <property type="term" value="F:DNA binding"/>
    <property type="evidence" value="ECO:0007669"/>
    <property type="project" value="InterPro"/>
</dbReference>
<dbReference type="NCBIfam" id="TIGR02937">
    <property type="entry name" value="sigma70-ECF"/>
    <property type="match status" value="1"/>
</dbReference>
<dbReference type="InterPro" id="IPR014284">
    <property type="entry name" value="RNA_pol_sigma-70_dom"/>
</dbReference>
<dbReference type="Gene3D" id="1.10.10.10">
    <property type="entry name" value="Winged helix-like DNA-binding domain superfamily/Winged helix DNA-binding domain"/>
    <property type="match status" value="1"/>
</dbReference>
<dbReference type="Pfam" id="PF04542">
    <property type="entry name" value="Sigma70_r2"/>
    <property type="match status" value="1"/>
</dbReference>
<dbReference type="Pfam" id="PF08281">
    <property type="entry name" value="Sigma70_r4_2"/>
    <property type="match status" value="1"/>
</dbReference>
<evidence type="ECO:0000256" key="2">
    <source>
        <dbReference type="ARBA" id="ARBA00023015"/>
    </source>
</evidence>
<comment type="caution">
    <text evidence="7">The sequence shown here is derived from an EMBL/GenBank/DDBJ whole genome shotgun (WGS) entry which is preliminary data.</text>
</comment>
<keyword evidence="4" id="KW-0804">Transcription</keyword>
<keyword evidence="8" id="KW-1185">Reference proteome</keyword>
<evidence type="ECO:0000313" key="7">
    <source>
        <dbReference type="EMBL" id="TYP96576.1"/>
    </source>
</evidence>
<dbReference type="AlphaFoldDB" id="A0A5S5DNF3"/>
<evidence type="ECO:0000259" key="6">
    <source>
        <dbReference type="Pfam" id="PF08281"/>
    </source>
</evidence>
<keyword evidence="3" id="KW-0731">Sigma factor</keyword>
<dbReference type="InterPro" id="IPR013325">
    <property type="entry name" value="RNA_pol_sigma_r2"/>
</dbReference>
<dbReference type="Gene3D" id="1.10.1740.10">
    <property type="match status" value="1"/>
</dbReference>
<sequence length="194" mass="22871">MLLKRKAFDLDTFVQFQSGDEIAFRQIFDYYQPILYRKVLQFCRLGAEAEEVTQEAFVQLFLKRGTIDQPDGIYPFLLLVSKRLSISLFRKHVLQETYKSEVEATWKEEHLQTQQEIAYRELHGLVHETIQQLPPQQQLLYRMHKLENYSYAEIAGQVGLSKNTVRNHLNLACKFVRFRLTKIIGMIVLLGVFQ</sequence>